<feature type="region of interest" description="Disordered" evidence="1">
    <location>
        <begin position="78"/>
        <end position="115"/>
    </location>
</feature>
<dbReference type="RefSeq" id="WP_354641209.1">
    <property type="nucleotide sequence ID" value="NZ_CP159872.1"/>
</dbReference>
<dbReference type="EMBL" id="CP159872">
    <property type="protein sequence ID" value="XCM80270.1"/>
    <property type="molecule type" value="Genomic_DNA"/>
</dbReference>
<dbReference type="KEGG" id="kcm:ABWK59_15730"/>
<organism evidence="2">
    <name type="scientific">Kitasatospora camelliae</name>
    <dbReference type="NCBI Taxonomy" id="3156397"/>
    <lineage>
        <taxon>Bacteria</taxon>
        <taxon>Bacillati</taxon>
        <taxon>Actinomycetota</taxon>
        <taxon>Actinomycetes</taxon>
        <taxon>Kitasatosporales</taxon>
        <taxon>Streptomycetaceae</taxon>
        <taxon>Kitasatospora</taxon>
    </lineage>
</organism>
<protein>
    <submittedName>
        <fullName evidence="2">Uncharacterized protein</fullName>
    </submittedName>
</protein>
<sequence length="149" mass="15805">MQARPADPLAALLGHDRVELRLRTALAALARLDRLARPYGPVVRRGPLAAFLLAPDTADLVPDLLDWLGWGAGLRLGLRPAGAGRTPRPRDAEGGPPRPERRPPGGRAVWLRPGGGGPALDLRTPDLLRLLDCLADACARDLLGLPPAP</sequence>
<proteinExistence type="predicted"/>
<name>A0AAU8JWH1_9ACTN</name>
<gene>
    <name evidence="2" type="ORF">ABWK59_15730</name>
</gene>
<accession>A0AAU8JWH1</accession>
<evidence type="ECO:0000256" key="1">
    <source>
        <dbReference type="SAM" id="MobiDB-lite"/>
    </source>
</evidence>
<dbReference type="AlphaFoldDB" id="A0AAU8JWH1"/>
<reference evidence="2" key="1">
    <citation type="submission" date="2024-06" db="EMBL/GenBank/DDBJ databases">
        <title>The genome sequences of Kitasatospora sp. strain HUAS MG31.</title>
        <authorList>
            <person name="Mo P."/>
        </authorList>
    </citation>
    <scope>NUCLEOTIDE SEQUENCE</scope>
    <source>
        <strain evidence="2">HUAS MG31</strain>
    </source>
</reference>
<feature type="compositionally biased region" description="Basic and acidic residues" evidence="1">
    <location>
        <begin position="88"/>
        <end position="103"/>
    </location>
</feature>
<evidence type="ECO:0000313" key="2">
    <source>
        <dbReference type="EMBL" id="XCM80270.1"/>
    </source>
</evidence>